<evidence type="ECO:0000256" key="6">
    <source>
        <dbReference type="SAM" id="MobiDB-lite"/>
    </source>
</evidence>
<feature type="binding site" evidence="5">
    <location>
        <position position="463"/>
    </location>
    <ligand>
        <name>Fe cation</name>
        <dbReference type="ChEBI" id="CHEBI:24875"/>
        <note>catalytic</note>
    </ligand>
</feature>
<evidence type="ECO:0000256" key="5">
    <source>
        <dbReference type="PIRSR" id="PIRSR604294-1"/>
    </source>
</evidence>
<keyword evidence="2 5" id="KW-0479">Metal-binding</keyword>
<comment type="cofactor">
    <cofactor evidence="5">
        <name>Fe(2+)</name>
        <dbReference type="ChEBI" id="CHEBI:29033"/>
    </cofactor>
    <text evidence="5">Binds 1 Fe(2+) ion per subunit.</text>
</comment>
<feature type="binding site" evidence="5">
    <location>
        <position position="582"/>
    </location>
    <ligand>
        <name>Fe cation</name>
        <dbReference type="ChEBI" id="CHEBI:24875"/>
        <note>catalytic</note>
    </ligand>
</feature>
<dbReference type="AlphaFoldDB" id="A0A060GW07"/>
<keyword evidence="4 5" id="KW-0408">Iron</keyword>
<dbReference type="EMBL" id="KJ468787">
    <property type="protein sequence ID" value="AIC07011.1"/>
    <property type="molecule type" value="Genomic_DNA"/>
</dbReference>
<evidence type="ECO:0000256" key="4">
    <source>
        <dbReference type="ARBA" id="ARBA00023004"/>
    </source>
</evidence>
<dbReference type="PANTHER" id="PTHR10543">
    <property type="entry name" value="BETA-CAROTENE DIOXYGENASE"/>
    <property type="match status" value="1"/>
</dbReference>
<feature type="region of interest" description="Disordered" evidence="6">
    <location>
        <begin position="868"/>
        <end position="888"/>
    </location>
</feature>
<organism evidence="7">
    <name type="scientific">Blastocladiella emersonii</name>
    <name type="common">Aquatic fungus</name>
    <dbReference type="NCBI Taxonomy" id="4808"/>
    <lineage>
        <taxon>Eukaryota</taxon>
        <taxon>Fungi</taxon>
        <taxon>Fungi incertae sedis</taxon>
        <taxon>Blastocladiomycota</taxon>
        <taxon>Blastocladiomycetes</taxon>
        <taxon>Blastocladiales</taxon>
        <taxon>Blastocladiaceae</taxon>
        <taxon>Blastocladiella</taxon>
    </lineage>
</organism>
<dbReference type="SUPFAM" id="SSF47391">
    <property type="entry name" value="Dimerization-anchoring domain of cAMP-dependent PK regulatory subunit"/>
    <property type="match status" value="1"/>
</dbReference>
<dbReference type="GO" id="GO:0046872">
    <property type="term" value="F:metal ion binding"/>
    <property type="evidence" value="ECO:0007669"/>
    <property type="project" value="UniProtKB-KW"/>
</dbReference>
<dbReference type="PANTHER" id="PTHR10543:SF24">
    <property type="entry name" value="CAROTENOID ISOMEROOXYGENASE"/>
    <property type="match status" value="1"/>
</dbReference>
<keyword evidence="7" id="KW-0223">Dioxygenase</keyword>
<feature type="compositionally biased region" description="Low complexity" evidence="6">
    <location>
        <begin position="66"/>
        <end position="81"/>
    </location>
</feature>
<feature type="binding site" evidence="5">
    <location>
        <position position="834"/>
    </location>
    <ligand>
        <name>Fe cation</name>
        <dbReference type="ChEBI" id="CHEBI:24875"/>
        <note>catalytic</note>
    </ligand>
</feature>
<feature type="region of interest" description="Disordered" evidence="6">
    <location>
        <begin position="1011"/>
        <end position="1033"/>
    </location>
</feature>
<feature type="region of interest" description="Disordered" evidence="6">
    <location>
        <begin position="138"/>
        <end position="174"/>
    </location>
</feature>
<dbReference type="GO" id="GO:0016121">
    <property type="term" value="P:carotene catabolic process"/>
    <property type="evidence" value="ECO:0007669"/>
    <property type="project" value="TreeGrafter"/>
</dbReference>
<evidence type="ECO:0000256" key="1">
    <source>
        <dbReference type="ARBA" id="ARBA00006787"/>
    </source>
</evidence>
<dbReference type="Pfam" id="PF03055">
    <property type="entry name" value="RPE65"/>
    <property type="match status" value="1"/>
</dbReference>
<evidence type="ECO:0000313" key="7">
    <source>
        <dbReference type="EMBL" id="AIC07011.1"/>
    </source>
</evidence>
<dbReference type="InterPro" id="IPR004294">
    <property type="entry name" value="Carotenoid_Oase"/>
</dbReference>
<dbReference type="CDD" id="cd22973">
    <property type="entry name" value="DD_CATIP"/>
    <property type="match status" value="1"/>
</dbReference>
<comment type="similarity">
    <text evidence="1">Belongs to the carotenoid oxygenase family.</text>
</comment>
<accession>A0A060GW07</accession>
<protein>
    <submittedName>
        <fullName evidence="7">Putative carotenoid dioxygenase</fullName>
    </submittedName>
</protein>
<evidence type="ECO:0000256" key="2">
    <source>
        <dbReference type="ARBA" id="ARBA00022723"/>
    </source>
</evidence>
<feature type="compositionally biased region" description="Polar residues" evidence="6">
    <location>
        <begin position="162"/>
        <end position="171"/>
    </location>
</feature>
<name>A0A060GW07_BLAEM</name>
<dbReference type="GO" id="GO:0010436">
    <property type="term" value="F:carotenoid dioxygenase activity"/>
    <property type="evidence" value="ECO:0007669"/>
    <property type="project" value="TreeGrafter"/>
</dbReference>
<feature type="region of interest" description="Disordered" evidence="6">
    <location>
        <begin position="24"/>
        <end position="93"/>
    </location>
</feature>
<feature type="binding site" evidence="5">
    <location>
        <position position="514"/>
    </location>
    <ligand>
        <name>Fe cation</name>
        <dbReference type="ChEBI" id="CHEBI:24875"/>
        <note>catalytic</note>
    </ligand>
</feature>
<proteinExistence type="inferred from homology"/>
<reference evidence="7" key="1">
    <citation type="journal article" date="2014" name="Curr. Biol.">
        <title>A rhodopsin-guanylyl cyclase gene fusion functions in visual perception in a fungus.</title>
        <authorList>
            <person name="Avelar G.M."/>
            <person name="Schumacher R.I."/>
            <person name="Zaini P.A."/>
            <person name="Leonard G."/>
            <person name="Richards T.A."/>
            <person name="Gomes S.L."/>
        </authorList>
    </citation>
    <scope>NUCLEOTIDE SEQUENCE</scope>
</reference>
<dbReference type="InterPro" id="IPR047501">
    <property type="entry name" value="DD_CATIP"/>
</dbReference>
<keyword evidence="3" id="KW-0560">Oxidoreductase</keyword>
<sequence length="1080" mass="118179">MASWVGGGLRTAKNHQHHHRNALGRLSHQTGPSAVAPRDQRTNGGRGRRVGAPVWLKRRRRETNRRSLPSPSARASPSFLPTPRSDSQHTPCNVIPCNHDTSCPFSRGAPPRRPSPDIGSSPRVRVAETLGERGAHLRPPRALTMGPAPPRRARPHKKNNLPPMTSFTPGTRNPFRRESYSLGIDPAIFHSVSAPVDPASIPIPEETEDADHIFELDGAAASPEPGVSGTSSSGGAALLKNGSCSESSELGSIASFESAAEFPEGCLLGFSECAEVLTPLALQVEGNIPDWVSGVFYRCGPGKFEVETELPSSEGDGRVVAIDHWFDGFSLLHRFEVRGGQVFYRNRFTSETQESVMKTTGALPLSFAQSQDPCKSMFKKFFTISLAIPTEFNVNVSVTPGFPVRYPRPGTDDTGNGEWRQILLAKTDANILQELDAETLQPRGYTAYTKMNPKFVGIMTSAHEHYDTTTGEYINFLQDPGPVISTHVFTVNAAHPKGGEVVCTLRTRRASYMHSFAVTQRYIILICCPYYWSMGGIPIVFTHTVASALEWHEHVPVYMYVIDRASKRHVATYQADPFFVFHTINAYDVVYKRTSATADAADAAAADGGAEPVDEDIDIVIDLCAYRSPSNIQEMYLDKFRSGTTDFEASHLRRYTLRGVRTVASRSALGASTYRWWQAMAGWMWPSGDPAVAASATPGPGGSGYPRATYDIRSGPGPELPVIHPDYFRRADYQFAFCVVASARMPFEALVKINVRTRAAVEWRVPGCYPSEPVVVPRPREAGGTGAEDDAVVLSVVLDGNARQTFLLVLDARTFKEIGRASMNTGRVVPFGFHGVYAPMPYDPLAQGKPTVIKTAEMDESEEVTHSVQRKHMDATPPTPPLGGFPKADNVRCELSDVTAELLHELDTTLVPSVLQTYWTTEVHDPRAAPSTTAGKFTLEIGEAAVAELPCYLVMATLSLRQRSQSGLEPAAPRRSVQVVAHVSCHLDTLLETRITTVGKTRTTRKVWAVDQPAPGSAGSTAARHRPASANQEEDQLQAMLARRPELCEMLADFVRSLLVKKPDDVYAFARDYFALGGHE</sequence>
<evidence type="ECO:0000256" key="3">
    <source>
        <dbReference type="ARBA" id="ARBA00023002"/>
    </source>
</evidence>